<reference evidence="2 3" key="1">
    <citation type="submission" date="2024-04" db="EMBL/GenBank/DDBJ databases">
        <title>Arthrobacter sp. from Plains bison fecal sample.</title>
        <authorList>
            <person name="Ruzzini A."/>
        </authorList>
    </citation>
    <scope>NUCLEOTIDE SEQUENCE [LARGE SCALE GENOMIC DNA]</scope>
    <source>
        <strain evidence="2 3">EINP1</strain>
    </source>
</reference>
<dbReference type="Gene3D" id="3.10.450.50">
    <property type="match status" value="1"/>
</dbReference>
<dbReference type="SUPFAM" id="SSF54427">
    <property type="entry name" value="NTF2-like"/>
    <property type="match status" value="1"/>
</dbReference>
<evidence type="ECO:0000313" key="2">
    <source>
        <dbReference type="EMBL" id="WZP17234.1"/>
    </source>
</evidence>
<dbReference type="InterPro" id="IPR027843">
    <property type="entry name" value="DUF4440"/>
</dbReference>
<gene>
    <name evidence="2" type="ORF">AAE021_06680</name>
</gene>
<proteinExistence type="predicted"/>
<dbReference type="InterPro" id="IPR032710">
    <property type="entry name" value="NTF2-like_dom_sf"/>
</dbReference>
<protein>
    <submittedName>
        <fullName evidence="2">Nuclear transport factor 2 family protein</fullName>
    </submittedName>
</protein>
<name>A0ABZ2ZYV8_9MICC</name>
<evidence type="ECO:0000313" key="3">
    <source>
        <dbReference type="Proteomes" id="UP001448858"/>
    </source>
</evidence>
<keyword evidence="3" id="KW-1185">Reference proteome</keyword>
<accession>A0ABZ2ZYV8</accession>
<organism evidence="2 3">
    <name type="scientific">Arthrobacter citreus</name>
    <dbReference type="NCBI Taxonomy" id="1670"/>
    <lineage>
        <taxon>Bacteria</taxon>
        <taxon>Bacillati</taxon>
        <taxon>Actinomycetota</taxon>
        <taxon>Actinomycetes</taxon>
        <taxon>Micrococcales</taxon>
        <taxon>Micrococcaceae</taxon>
        <taxon>Arthrobacter</taxon>
    </lineage>
</organism>
<sequence length="124" mass="13343">MSELTFEHMLAFEHSGWDALCHSEGGAFYGELMMPEAVMVLVNGMVLGRDAVAGSLNDAPPWASYTLTDAQLVSMGADTAALVYRASATRNGQDEPFTALMSSVYCSVQGSTRLALYQQTTITH</sequence>
<dbReference type="Pfam" id="PF14534">
    <property type="entry name" value="DUF4440"/>
    <property type="match status" value="1"/>
</dbReference>
<dbReference type="EMBL" id="CP151657">
    <property type="protein sequence ID" value="WZP17234.1"/>
    <property type="molecule type" value="Genomic_DNA"/>
</dbReference>
<evidence type="ECO:0000259" key="1">
    <source>
        <dbReference type="Pfam" id="PF14534"/>
    </source>
</evidence>
<feature type="domain" description="DUF4440" evidence="1">
    <location>
        <begin position="13"/>
        <end position="106"/>
    </location>
</feature>
<dbReference type="RefSeq" id="WP_342024829.1">
    <property type="nucleotide sequence ID" value="NZ_CP151657.1"/>
</dbReference>
<dbReference type="Proteomes" id="UP001448858">
    <property type="component" value="Chromosome"/>
</dbReference>